<evidence type="ECO:0000256" key="1">
    <source>
        <dbReference type="SAM" id="Phobius"/>
    </source>
</evidence>
<dbReference type="Proteomes" id="UP000295696">
    <property type="component" value="Unassembled WGS sequence"/>
</dbReference>
<keyword evidence="3" id="KW-1185">Reference proteome</keyword>
<keyword evidence="1" id="KW-0812">Transmembrane</keyword>
<keyword evidence="1" id="KW-1133">Transmembrane helix</keyword>
<organism evidence="2 3">
    <name type="scientific">Primorskyibacter sedentarius</name>
    <dbReference type="NCBI Taxonomy" id="745311"/>
    <lineage>
        <taxon>Bacteria</taxon>
        <taxon>Pseudomonadati</taxon>
        <taxon>Pseudomonadota</taxon>
        <taxon>Alphaproteobacteria</taxon>
        <taxon>Rhodobacterales</taxon>
        <taxon>Roseobacteraceae</taxon>
        <taxon>Primorskyibacter</taxon>
    </lineage>
</organism>
<dbReference type="AlphaFoldDB" id="A0A4R3J8U2"/>
<dbReference type="EMBL" id="SLZU01000010">
    <property type="protein sequence ID" value="TCS61942.1"/>
    <property type="molecule type" value="Genomic_DNA"/>
</dbReference>
<protein>
    <submittedName>
        <fullName evidence="2">Uncharacterized protein</fullName>
    </submittedName>
</protein>
<accession>A0A4R3J8U2</accession>
<sequence>MSLLRSEAKAALWRWREAIIGLAVAALGLHWVVNLWGILNWMGYPVLLIGIALVVMGLQRGRFRTGGEAPGVVQIDEGRISYFGPLSGGIADLSDLSALAIDPGSRPPHWVLTRRGEPDLHIPLGASGADALFDAFAALPGIRTEHMLRQMQAGGTDRIVIWHRADMPRPPVRLH</sequence>
<evidence type="ECO:0000313" key="2">
    <source>
        <dbReference type="EMBL" id="TCS61942.1"/>
    </source>
</evidence>
<evidence type="ECO:0000313" key="3">
    <source>
        <dbReference type="Proteomes" id="UP000295696"/>
    </source>
</evidence>
<dbReference type="RefSeq" id="WP_165907551.1">
    <property type="nucleotide sequence ID" value="NZ_SLZU01000010.1"/>
</dbReference>
<feature type="transmembrane region" description="Helical" evidence="1">
    <location>
        <begin position="12"/>
        <end position="32"/>
    </location>
</feature>
<proteinExistence type="predicted"/>
<keyword evidence="1" id="KW-0472">Membrane</keyword>
<name>A0A4R3J8U2_9RHOB</name>
<comment type="caution">
    <text evidence="2">The sequence shown here is derived from an EMBL/GenBank/DDBJ whole genome shotgun (WGS) entry which is preliminary data.</text>
</comment>
<feature type="transmembrane region" description="Helical" evidence="1">
    <location>
        <begin position="38"/>
        <end position="58"/>
    </location>
</feature>
<gene>
    <name evidence="2" type="ORF">EDD52_110116</name>
</gene>
<reference evidence="2 3" key="1">
    <citation type="submission" date="2019-03" db="EMBL/GenBank/DDBJ databases">
        <title>Genomic Encyclopedia of Type Strains, Phase IV (KMG-IV): sequencing the most valuable type-strain genomes for metagenomic binning, comparative biology and taxonomic classification.</title>
        <authorList>
            <person name="Goeker M."/>
        </authorList>
    </citation>
    <scope>NUCLEOTIDE SEQUENCE [LARGE SCALE GENOMIC DNA]</scope>
    <source>
        <strain evidence="2 3">DSM 104836</strain>
    </source>
</reference>